<reference evidence="5" key="1">
    <citation type="submission" date="2025-08" db="UniProtKB">
        <authorList>
            <consortium name="RefSeq"/>
        </authorList>
    </citation>
    <scope>IDENTIFICATION</scope>
    <source>
        <tissue evidence="5">Leaves</tissue>
    </source>
</reference>
<comment type="similarity">
    <text evidence="1">Belongs to the mTERF family.</text>
</comment>
<dbReference type="GO" id="GO:0009658">
    <property type="term" value="P:chloroplast organization"/>
    <property type="evidence" value="ECO:0000318"/>
    <property type="project" value="GO_Central"/>
</dbReference>
<dbReference type="GeneID" id="109020165"/>
<proteinExistence type="inferred from homology"/>
<dbReference type="GO" id="GO:0009507">
    <property type="term" value="C:chloroplast"/>
    <property type="evidence" value="ECO:0000318"/>
    <property type="project" value="GO_Central"/>
</dbReference>
<evidence type="ECO:0000313" key="5">
    <source>
        <dbReference type="RefSeq" id="XP_018858134.2"/>
    </source>
</evidence>
<evidence type="ECO:0000256" key="3">
    <source>
        <dbReference type="ARBA" id="ARBA00022946"/>
    </source>
</evidence>
<name>A0A2I4HPP9_JUGRE</name>
<protein>
    <submittedName>
        <fullName evidence="5">Transcription termination factor MTEF1, chloroplastic</fullName>
    </submittedName>
</protein>
<keyword evidence="2" id="KW-0806">Transcription termination</keyword>
<dbReference type="GO" id="GO:0003676">
    <property type="term" value="F:nucleic acid binding"/>
    <property type="evidence" value="ECO:0007669"/>
    <property type="project" value="InterPro"/>
</dbReference>
<dbReference type="AlphaFoldDB" id="A0A2I4HPP9"/>
<dbReference type="KEGG" id="jre:109020165"/>
<accession>A0A2I4HPP9</accession>
<dbReference type="SMART" id="SM00733">
    <property type="entry name" value="Mterf"/>
    <property type="match status" value="5"/>
</dbReference>
<sequence length="276" mass="31911">MLHTLSLSIPSISNRKPISSSLPANPVPLYLKFRTSHRENLRYLKALRILHPSTNNTKLPSPDAVDHILATVHFLKSKGFTDSDFSRLVLLCPQLFSTTFEPTDVTPVFDFLTTELPASPEDSCELILRCPSILFSDVEFCLRPTLNYLRKLGVQNLSTPSNLNAHLLNTGVEKLRKKIGFLRSIEFSHEEAANVCVRLPAIFGYSLDNNLWPKYKYLLNEMERSVEELKRFPQYFAFSLEKRIVPRHLHLKEKNVRLPLNRMLLWGDQKFYAKWK</sequence>
<keyword evidence="4" id="KW-1185">Reference proteome</keyword>
<dbReference type="Gene3D" id="1.25.70.10">
    <property type="entry name" value="Transcription termination factor 3, mitochondrial"/>
    <property type="match status" value="1"/>
</dbReference>
<dbReference type="Gramene" id="Jr13_06850_p1">
    <property type="protein sequence ID" value="cds.Jr13_06850_p1"/>
    <property type="gene ID" value="Jr13_06850"/>
</dbReference>
<dbReference type="PANTHER" id="PTHR13068">
    <property type="entry name" value="CGI-12 PROTEIN-RELATED"/>
    <property type="match status" value="1"/>
</dbReference>
<organism evidence="4 5">
    <name type="scientific">Juglans regia</name>
    <name type="common">English walnut</name>
    <dbReference type="NCBI Taxonomy" id="51240"/>
    <lineage>
        <taxon>Eukaryota</taxon>
        <taxon>Viridiplantae</taxon>
        <taxon>Streptophyta</taxon>
        <taxon>Embryophyta</taxon>
        <taxon>Tracheophyta</taxon>
        <taxon>Spermatophyta</taxon>
        <taxon>Magnoliopsida</taxon>
        <taxon>eudicotyledons</taxon>
        <taxon>Gunneridae</taxon>
        <taxon>Pentapetalae</taxon>
        <taxon>rosids</taxon>
        <taxon>fabids</taxon>
        <taxon>Fagales</taxon>
        <taxon>Juglandaceae</taxon>
        <taxon>Juglans</taxon>
    </lineage>
</organism>
<dbReference type="OrthoDB" id="637682at2759"/>
<keyword evidence="2" id="KW-0804">Transcription</keyword>
<dbReference type="InterPro" id="IPR003690">
    <property type="entry name" value="MTERF"/>
</dbReference>
<gene>
    <name evidence="5" type="primary">LOC109020165</name>
</gene>
<dbReference type="InterPro" id="IPR038538">
    <property type="entry name" value="MTERF_sf"/>
</dbReference>
<dbReference type="GO" id="GO:0006353">
    <property type="term" value="P:DNA-templated transcription termination"/>
    <property type="evidence" value="ECO:0007669"/>
    <property type="project" value="UniProtKB-KW"/>
</dbReference>
<keyword evidence="2" id="KW-0805">Transcription regulation</keyword>
<dbReference type="RefSeq" id="XP_018858134.2">
    <property type="nucleotide sequence ID" value="XM_019002589.2"/>
</dbReference>
<evidence type="ECO:0000256" key="2">
    <source>
        <dbReference type="ARBA" id="ARBA00022472"/>
    </source>
</evidence>
<dbReference type="Pfam" id="PF02536">
    <property type="entry name" value="mTERF"/>
    <property type="match status" value="1"/>
</dbReference>
<evidence type="ECO:0000256" key="1">
    <source>
        <dbReference type="ARBA" id="ARBA00007692"/>
    </source>
</evidence>
<evidence type="ECO:0000313" key="4">
    <source>
        <dbReference type="Proteomes" id="UP000235220"/>
    </source>
</evidence>
<dbReference type="Proteomes" id="UP000235220">
    <property type="component" value="Chromosome 13"/>
</dbReference>
<dbReference type="FunCoup" id="A0A2I4HPP9">
    <property type="interactions" value="506"/>
</dbReference>
<keyword evidence="3" id="KW-0809">Transit peptide</keyword>
<dbReference type="PANTHER" id="PTHR13068:SF139">
    <property type="entry name" value="TRANSCRIPTION TERMINATION FACTOR MTEF1, CHLOROPLASTIC"/>
    <property type="match status" value="1"/>
</dbReference>